<dbReference type="AlphaFoldDB" id="A0A2T1GJA3"/>
<name>A0A2T1GJA3_9CYAN</name>
<keyword evidence="2" id="KW-1185">Reference proteome</keyword>
<organism evidence="1 2">
    <name type="scientific">Chamaesiphon polymorphus CCALA 037</name>
    <dbReference type="NCBI Taxonomy" id="2107692"/>
    <lineage>
        <taxon>Bacteria</taxon>
        <taxon>Bacillati</taxon>
        <taxon>Cyanobacteriota</taxon>
        <taxon>Cyanophyceae</taxon>
        <taxon>Gomontiellales</taxon>
        <taxon>Chamaesiphonaceae</taxon>
        <taxon>Chamaesiphon</taxon>
    </lineage>
</organism>
<evidence type="ECO:0000313" key="2">
    <source>
        <dbReference type="Proteomes" id="UP000238937"/>
    </source>
</evidence>
<protein>
    <submittedName>
        <fullName evidence="1">Uncharacterized protein</fullName>
    </submittedName>
</protein>
<reference evidence="1 2" key="1">
    <citation type="submission" date="2018-03" db="EMBL/GenBank/DDBJ databases">
        <title>The ancient ancestry and fast evolution of plastids.</title>
        <authorList>
            <person name="Moore K.R."/>
            <person name="Magnabosco C."/>
            <person name="Momper L."/>
            <person name="Gold D.A."/>
            <person name="Bosak T."/>
            <person name="Fournier G.P."/>
        </authorList>
    </citation>
    <scope>NUCLEOTIDE SEQUENCE [LARGE SCALE GENOMIC DNA]</scope>
    <source>
        <strain evidence="1 2">CCALA 037</strain>
    </source>
</reference>
<sequence>MKTSTKAKSRCFKFLSEAAIRQERFDLSTWQSAQLRSKLPKGIYWIQPVERGKILWNLILLIDYLTSGDRPEHQILVEEYLATLPSVG</sequence>
<comment type="caution">
    <text evidence="1">The sequence shown here is derived from an EMBL/GenBank/DDBJ whole genome shotgun (WGS) entry which is preliminary data.</text>
</comment>
<dbReference type="Proteomes" id="UP000238937">
    <property type="component" value="Unassembled WGS sequence"/>
</dbReference>
<accession>A0A2T1GJA3</accession>
<dbReference type="OrthoDB" id="574425at2"/>
<proteinExistence type="predicted"/>
<dbReference type="EMBL" id="PVWO01000063">
    <property type="protein sequence ID" value="PSB57747.1"/>
    <property type="molecule type" value="Genomic_DNA"/>
</dbReference>
<evidence type="ECO:0000313" key="1">
    <source>
        <dbReference type="EMBL" id="PSB57747.1"/>
    </source>
</evidence>
<gene>
    <name evidence="1" type="ORF">C7B77_07240</name>
</gene>
<dbReference type="RefSeq" id="WP_106302139.1">
    <property type="nucleotide sequence ID" value="NZ_PVWO01000063.1"/>
</dbReference>